<evidence type="ECO:0000256" key="1">
    <source>
        <dbReference type="SAM" id="MobiDB-lite"/>
    </source>
</evidence>
<dbReference type="SUPFAM" id="SSF140453">
    <property type="entry name" value="EsxAB dimer-like"/>
    <property type="match status" value="1"/>
</dbReference>
<evidence type="ECO:0008006" key="4">
    <source>
        <dbReference type="Google" id="ProtNLM"/>
    </source>
</evidence>
<dbReference type="EMBL" id="BOPO01000045">
    <property type="protein sequence ID" value="GIL27483.1"/>
    <property type="molecule type" value="Genomic_DNA"/>
</dbReference>
<protein>
    <recommendedName>
        <fullName evidence="4">WXG100 family type VII secretion target</fullName>
    </recommendedName>
</protein>
<name>A0A8J4AF33_9ACTN</name>
<comment type="caution">
    <text evidence="2">The sequence shown here is derived from an EMBL/GenBank/DDBJ whole genome shotgun (WGS) entry which is preliminary data.</text>
</comment>
<keyword evidence="3" id="KW-1185">Reference proteome</keyword>
<accession>A0A8J4AF33</accession>
<evidence type="ECO:0000313" key="2">
    <source>
        <dbReference type="EMBL" id="GIL27483.1"/>
    </source>
</evidence>
<dbReference type="InterPro" id="IPR010310">
    <property type="entry name" value="T7SS_ESAT-6-like"/>
</dbReference>
<dbReference type="AlphaFoldDB" id="A0A8J4AF33"/>
<dbReference type="InterPro" id="IPR036689">
    <property type="entry name" value="ESAT-6-like_sf"/>
</dbReference>
<dbReference type="Proteomes" id="UP000614996">
    <property type="component" value="Unassembled WGS sequence"/>
</dbReference>
<organism evidence="2 3">
    <name type="scientific">Actinocatenispora comari</name>
    <dbReference type="NCBI Taxonomy" id="2807577"/>
    <lineage>
        <taxon>Bacteria</taxon>
        <taxon>Bacillati</taxon>
        <taxon>Actinomycetota</taxon>
        <taxon>Actinomycetes</taxon>
        <taxon>Micromonosporales</taxon>
        <taxon>Micromonosporaceae</taxon>
        <taxon>Actinocatenispora</taxon>
    </lineage>
</organism>
<proteinExistence type="predicted"/>
<dbReference type="InterPro" id="IPR038332">
    <property type="entry name" value="PPE_sf"/>
</dbReference>
<feature type="region of interest" description="Disordered" evidence="1">
    <location>
        <begin position="277"/>
        <end position="297"/>
    </location>
</feature>
<dbReference type="RefSeq" id="WP_207125227.1">
    <property type="nucleotide sequence ID" value="NZ_BOPO01000045.1"/>
</dbReference>
<sequence>MTDFSKFSHPQLIAMLYAGDPQTVRAASGTWDSTGGTLHDRANDLEKQLRSFSDKWSGGAAQQYHTMINDLANGIRKVAGTAYDVRDLTASAAEAQEKARQAMPRAQSVPALSASTVQLASTPLSADPGLSPQVQQQLAERQTAAVKAVKEHQQAAAAADEAHQQAVLVMTTLAGHYTAAEQSMPVAPDAAPAPAVPQGEAPTTTTALPALNPALEPVSDSSSVPTALPVIAGVGAVAATSPLFGRMFTAGLAAASAATAGRFGGVLPKLPGFMKRNGDKTGKKASSAVTPGGGGAGTGGLGGGGGIGGGGGGDTAAAAASPSLASEGAAGAAAAGVGAGAAAAGGAATKGMGMMPMMPMGAGMAGGDMGAGRRIPPWLVETENVWGETTMVAPSVIGEDSV</sequence>
<reference evidence="3" key="1">
    <citation type="journal article" date="2021" name="Int. J. Syst. Evol. Microbiol.">
        <title>Actinocatenispora comari sp. nov., an endophytic actinomycete isolated from aerial parts of Comarum salesowianum.</title>
        <authorList>
            <person name="Oyunbileg N."/>
            <person name="Iizaka Y."/>
            <person name="Hamada M."/>
            <person name="Davaapurev B.O."/>
            <person name="Fukumoto A."/>
            <person name="Tsetseg B."/>
            <person name="Kato F."/>
            <person name="Tamura T."/>
            <person name="Batkhuu J."/>
            <person name="Anzai Y."/>
        </authorList>
    </citation>
    <scope>NUCLEOTIDE SEQUENCE [LARGE SCALE GENOMIC DNA]</scope>
    <source>
        <strain evidence="3">NUM-2625</strain>
    </source>
</reference>
<gene>
    <name evidence="2" type="ORF">NUM_27370</name>
</gene>
<dbReference type="Pfam" id="PF06013">
    <property type="entry name" value="WXG100"/>
    <property type="match status" value="1"/>
</dbReference>
<evidence type="ECO:0000313" key="3">
    <source>
        <dbReference type="Proteomes" id="UP000614996"/>
    </source>
</evidence>
<dbReference type="Gene3D" id="1.20.1260.20">
    <property type="entry name" value="PPE superfamily"/>
    <property type="match status" value="1"/>
</dbReference>